<dbReference type="GO" id="GO:0016787">
    <property type="term" value="F:hydrolase activity"/>
    <property type="evidence" value="ECO:0007669"/>
    <property type="project" value="UniProtKB-KW"/>
</dbReference>
<evidence type="ECO:0000259" key="3">
    <source>
        <dbReference type="Pfam" id="PF00561"/>
    </source>
</evidence>
<dbReference type="Gene3D" id="3.40.50.1820">
    <property type="entry name" value="alpha/beta hydrolase"/>
    <property type="match status" value="2"/>
</dbReference>
<gene>
    <name evidence="4" type="ORF">KI387_004909</name>
</gene>
<evidence type="ECO:0000256" key="2">
    <source>
        <dbReference type="ARBA" id="ARBA00038334"/>
    </source>
</evidence>
<dbReference type="InterPro" id="IPR000639">
    <property type="entry name" value="Epox_hydrolase-like"/>
</dbReference>
<dbReference type="SUPFAM" id="SSF53474">
    <property type="entry name" value="alpha/beta-Hydrolases"/>
    <property type="match status" value="2"/>
</dbReference>
<dbReference type="AlphaFoldDB" id="A0AA38GL82"/>
<dbReference type="EMBL" id="JAHRHJ020000002">
    <property type="protein sequence ID" value="KAH9324731.1"/>
    <property type="molecule type" value="Genomic_DNA"/>
</dbReference>
<dbReference type="PRINTS" id="PR00111">
    <property type="entry name" value="ABHYDROLASE"/>
</dbReference>
<dbReference type="Pfam" id="PF00561">
    <property type="entry name" value="Abhydrolase_1"/>
    <property type="match status" value="2"/>
</dbReference>
<organism evidence="4 5">
    <name type="scientific">Taxus chinensis</name>
    <name type="common">Chinese yew</name>
    <name type="synonym">Taxus wallichiana var. chinensis</name>
    <dbReference type="NCBI Taxonomy" id="29808"/>
    <lineage>
        <taxon>Eukaryota</taxon>
        <taxon>Viridiplantae</taxon>
        <taxon>Streptophyta</taxon>
        <taxon>Embryophyta</taxon>
        <taxon>Tracheophyta</taxon>
        <taxon>Spermatophyta</taxon>
        <taxon>Pinopsida</taxon>
        <taxon>Pinidae</taxon>
        <taxon>Conifers II</taxon>
        <taxon>Cupressales</taxon>
        <taxon>Taxaceae</taxon>
        <taxon>Taxus</taxon>
    </lineage>
</organism>
<sequence>MEKIQHKHVDVGGIKLHVAEIGSGPDVLLLHGFPKIWYSWRYQMIALANAGFHAIAPDYRGYGMSDQPSEIEKGSYADIVEDMAGLLDAFGIQKAFVVGKDFGAPIAYYLHILYPDRVRGIISLGVPYLRPGGQDLLMDLLPQNLYITHWKVLDTGAKHDGDGLEWSKRTQIANIWKAQIYTVFLERNQGTLGQSQRILKRFDNLIYYSNDGGLHYSPNQTHTISANSQLSMEKIQHKHVDVGGLNLHVAEIGSGPDVLLLHGFPEIWYSWRHQMIALANAGFHAIALDYRGYGLSDQPSEIEKGSYADIVEDMAGLLDAFGIQKAFVVGKDFGAPIAYYLHILYPDRVRGIISLGVPYLRPGGQDLPMDLLPQNLYIRHWMVPGRGLADFGRFDVKTVVRNIYTLFSRSELPVAEEGKEIMDLYDPTIPLPPWFTEDDLKMYSSLYEKSGFAFPLQVPYLVRSRGRLGEIKDYTVRAPTLLIMGTKDYFLKFPGMEHYLSSELLKSVTPNLEIKFFPEGSHFVQEQFPEEVNNLLLGFLNKQLQCHK</sequence>
<comment type="similarity">
    <text evidence="2">Belongs to the AB hydrolase superfamily. Epoxide hydrolase family.</text>
</comment>
<dbReference type="Proteomes" id="UP000824469">
    <property type="component" value="Unassembled WGS sequence"/>
</dbReference>
<name>A0AA38GL82_TAXCH</name>
<protein>
    <recommendedName>
        <fullName evidence="3">AB hydrolase-1 domain-containing protein</fullName>
    </recommendedName>
</protein>
<evidence type="ECO:0000313" key="4">
    <source>
        <dbReference type="EMBL" id="KAH9324731.1"/>
    </source>
</evidence>
<keyword evidence="5" id="KW-1185">Reference proteome</keyword>
<evidence type="ECO:0000313" key="5">
    <source>
        <dbReference type="Proteomes" id="UP000824469"/>
    </source>
</evidence>
<keyword evidence="1" id="KW-0378">Hydrolase</keyword>
<dbReference type="PRINTS" id="PR00412">
    <property type="entry name" value="EPOXHYDRLASE"/>
</dbReference>
<proteinExistence type="inferred from homology"/>
<dbReference type="InterPro" id="IPR000073">
    <property type="entry name" value="AB_hydrolase_1"/>
</dbReference>
<comment type="caution">
    <text evidence="4">The sequence shown here is derived from an EMBL/GenBank/DDBJ whole genome shotgun (WGS) entry which is preliminary data.</text>
</comment>
<dbReference type="InterPro" id="IPR029058">
    <property type="entry name" value="AB_hydrolase_fold"/>
</dbReference>
<feature type="domain" description="AB hydrolase-1" evidence="3">
    <location>
        <begin position="27"/>
        <end position="126"/>
    </location>
</feature>
<dbReference type="PANTHER" id="PTHR43329">
    <property type="entry name" value="EPOXIDE HYDROLASE"/>
    <property type="match status" value="1"/>
</dbReference>
<feature type="domain" description="AB hydrolase-1" evidence="3">
    <location>
        <begin position="258"/>
        <end position="527"/>
    </location>
</feature>
<dbReference type="OMA" id="FFNIPGM"/>
<evidence type="ECO:0000256" key="1">
    <source>
        <dbReference type="ARBA" id="ARBA00022801"/>
    </source>
</evidence>
<reference evidence="4 5" key="1">
    <citation type="journal article" date="2021" name="Nat. Plants">
        <title>The Taxus genome provides insights into paclitaxel biosynthesis.</title>
        <authorList>
            <person name="Xiong X."/>
            <person name="Gou J."/>
            <person name="Liao Q."/>
            <person name="Li Y."/>
            <person name="Zhou Q."/>
            <person name="Bi G."/>
            <person name="Li C."/>
            <person name="Du R."/>
            <person name="Wang X."/>
            <person name="Sun T."/>
            <person name="Guo L."/>
            <person name="Liang H."/>
            <person name="Lu P."/>
            <person name="Wu Y."/>
            <person name="Zhang Z."/>
            <person name="Ro D.K."/>
            <person name="Shang Y."/>
            <person name="Huang S."/>
            <person name="Yan J."/>
        </authorList>
    </citation>
    <scope>NUCLEOTIDE SEQUENCE [LARGE SCALE GENOMIC DNA]</scope>
    <source>
        <strain evidence="4">Ta-2019</strain>
    </source>
</reference>
<accession>A0AA38GL82</accession>